<proteinExistence type="inferred from homology"/>
<dbReference type="InterPro" id="IPR006262">
    <property type="entry name" value="Cyt_deam_tetra"/>
</dbReference>
<evidence type="ECO:0000256" key="3">
    <source>
        <dbReference type="ARBA" id="ARBA00006576"/>
    </source>
</evidence>
<evidence type="ECO:0000256" key="10">
    <source>
        <dbReference type="ARBA" id="ARBA00049252"/>
    </source>
</evidence>
<evidence type="ECO:0000256" key="9">
    <source>
        <dbReference type="ARBA" id="ARBA00032005"/>
    </source>
</evidence>
<comment type="caution">
    <text evidence="14">The sequence shown here is derived from an EMBL/GenBank/DDBJ whole genome shotgun (WGS) entry which is preliminary data.</text>
</comment>
<organism evidence="14 15">
    <name type="scientific">Sneathiella sedimenti</name>
    <dbReference type="NCBI Taxonomy" id="2816034"/>
    <lineage>
        <taxon>Bacteria</taxon>
        <taxon>Pseudomonadati</taxon>
        <taxon>Pseudomonadota</taxon>
        <taxon>Alphaproteobacteria</taxon>
        <taxon>Sneathiellales</taxon>
        <taxon>Sneathiellaceae</taxon>
        <taxon>Sneathiella</taxon>
    </lineage>
</organism>
<evidence type="ECO:0000256" key="5">
    <source>
        <dbReference type="ARBA" id="ARBA00018266"/>
    </source>
</evidence>
<name>A0ABS3F183_9PROT</name>
<dbReference type="NCBIfam" id="NF004064">
    <property type="entry name" value="PRK05578.1"/>
    <property type="match status" value="1"/>
</dbReference>
<dbReference type="GO" id="GO:0004126">
    <property type="term" value="F:cytidine deaminase activity"/>
    <property type="evidence" value="ECO:0007669"/>
    <property type="project" value="UniProtKB-EC"/>
</dbReference>
<gene>
    <name evidence="14" type="primary">cdd</name>
    <name evidence="14" type="ORF">J0X12_01510</name>
</gene>
<comment type="function">
    <text evidence="2 12">This enzyme scavenges exogenous and endogenous cytidine and 2'-deoxycytidine for UMP synthesis.</text>
</comment>
<reference evidence="14 15" key="1">
    <citation type="submission" date="2021-03" db="EMBL/GenBank/DDBJ databases">
        <title>Sneathiella sp. CAU 1612 isolated from Kang Won-do.</title>
        <authorList>
            <person name="Kim W."/>
        </authorList>
    </citation>
    <scope>NUCLEOTIDE SEQUENCE [LARGE SCALE GENOMIC DNA]</scope>
    <source>
        <strain evidence="14 15">CAU 1612</strain>
    </source>
</reference>
<accession>A0ABS3F183</accession>
<evidence type="ECO:0000256" key="12">
    <source>
        <dbReference type="RuleBase" id="RU364006"/>
    </source>
</evidence>
<sequence length="137" mass="14710">MKRGIMDEINLKAEATKALEKAYSPYSKFKVGAAVLTESGNLFTGCNVENVSYGLSICAERTAITRAVANEGPGMKLREVYVANCNEHGVSIPCSPCGACRQFIAEFATPATRIHYTGENGDVTTSMSDLLPDGFTF</sequence>
<evidence type="ECO:0000256" key="2">
    <source>
        <dbReference type="ARBA" id="ARBA00003949"/>
    </source>
</evidence>
<dbReference type="Pfam" id="PF00383">
    <property type="entry name" value="dCMP_cyt_deam_1"/>
    <property type="match status" value="1"/>
</dbReference>
<comment type="similarity">
    <text evidence="3 12">Belongs to the cytidine and deoxycytidylate deaminase family.</text>
</comment>
<evidence type="ECO:0000256" key="7">
    <source>
        <dbReference type="ARBA" id="ARBA00022801"/>
    </source>
</evidence>
<evidence type="ECO:0000256" key="11">
    <source>
        <dbReference type="ARBA" id="ARBA00049558"/>
    </source>
</evidence>
<dbReference type="PANTHER" id="PTHR11644:SF2">
    <property type="entry name" value="CYTIDINE DEAMINASE"/>
    <property type="match status" value="1"/>
</dbReference>
<dbReference type="PROSITE" id="PS51747">
    <property type="entry name" value="CYT_DCMP_DEAMINASES_2"/>
    <property type="match status" value="1"/>
</dbReference>
<evidence type="ECO:0000256" key="8">
    <source>
        <dbReference type="ARBA" id="ARBA00022833"/>
    </source>
</evidence>
<keyword evidence="15" id="KW-1185">Reference proteome</keyword>
<dbReference type="InterPro" id="IPR016193">
    <property type="entry name" value="Cytidine_deaminase-like"/>
</dbReference>
<keyword evidence="8 12" id="KW-0862">Zinc</keyword>
<dbReference type="PANTHER" id="PTHR11644">
    <property type="entry name" value="CYTIDINE DEAMINASE"/>
    <property type="match status" value="1"/>
</dbReference>
<feature type="domain" description="CMP/dCMP-type deaminase" evidence="13">
    <location>
        <begin position="6"/>
        <end position="137"/>
    </location>
</feature>
<keyword evidence="7 12" id="KW-0378">Hydrolase</keyword>
<keyword evidence="6 12" id="KW-0479">Metal-binding</keyword>
<dbReference type="SUPFAM" id="SSF53927">
    <property type="entry name" value="Cytidine deaminase-like"/>
    <property type="match status" value="1"/>
</dbReference>
<dbReference type="InterPro" id="IPR050202">
    <property type="entry name" value="Cyt/Deoxycyt_deaminase"/>
</dbReference>
<evidence type="ECO:0000313" key="15">
    <source>
        <dbReference type="Proteomes" id="UP000664761"/>
    </source>
</evidence>
<dbReference type="CDD" id="cd01283">
    <property type="entry name" value="cytidine_deaminase"/>
    <property type="match status" value="1"/>
</dbReference>
<dbReference type="EMBL" id="JAFLNC010000001">
    <property type="protein sequence ID" value="MBO0332272.1"/>
    <property type="molecule type" value="Genomic_DNA"/>
</dbReference>
<dbReference type="InterPro" id="IPR002125">
    <property type="entry name" value="CMP_dCMP_dom"/>
</dbReference>
<dbReference type="RefSeq" id="WP_207041293.1">
    <property type="nucleotide sequence ID" value="NZ_JAFLNC010000001.1"/>
</dbReference>
<evidence type="ECO:0000313" key="14">
    <source>
        <dbReference type="EMBL" id="MBO0332272.1"/>
    </source>
</evidence>
<comment type="catalytic activity">
    <reaction evidence="11 12">
        <text>cytidine + H2O + H(+) = uridine + NH4(+)</text>
        <dbReference type="Rhea" id="RHEA:16069"/>
        <dbReference type="ChEBI" id="CHEBI:15377"/>
        <dbReference type="ChEBI" id="CHEBI:15378"/>
        <dbReference type="ChEBI" id="CHEBI:16704"/>
        <dbReference type="ChEBI" id="CHEBI:17562"/>
        <dbReference type="ChEBI" id="CHEBI:28938"/>
        <dbReference type="EC" id="3.5.4.5"/>
    </reaction>
</comment>
<dbReference type="EC" id="3.5.4.5" evidence="4 12"/>
<dbReference type="NCBIfam" id="TIGR01354">
    <property type="entry name" value="cyt_deam_tetra"/>
    <property type="match status" value="1"/>
</dbReference>
<evidence type="ECO:0000256" key="1">
    <source>
        <dbReference type="ARBA" id="ARBA00001947"/>
    </source>
</evidence>
<evidence type="ECO:0000259" key="13">
    <source>
        <dbReference type="PROSITE" id="PS51747"/>
    </source>
</evidence>
<dbReference type="Gene3D" id="3.40.140.10">
    <property type="entry name" value="Cytidine Deaminase, domain 2"/>
    <property type="match status" value="1"/>
</dbReference>
<protein>
    <recommendedName>
        <fullName evidence="5 12">Cytidine deaminase</fullName>
        <ecNumber evidence="4 12">3.5.4.5</ecNumber>
    </recommendedName>
    <alternativeName>
        <fullName evidence="9 12">Cytidine aminohydrolase</fullName>
    </alternativeName>
</protein>
<comment type="catalytic activity">
    <reaction evidence="10 12">
        <text>2'-deoxycytidine + H2O + H(+) = 2'-deoxyuridine + NH4(+)</text>
        <dbReference type="Rhea" id="RHEA:13433"/>
        <dbReference type="ChEBI" id="CHEBI:15377"/>
        <dbReference type="ChEBI" id="CHEBI:15378"/>
        <dbReference type="ChEBI" id="CHEBI:15698"/>
        <dbReference type="ChEBI" id="CHEBI:16450"/>
        <dbReference type="ChEBI" id="CHEBI:28938"/>
        <dbReference type="EC" id="3.5.4.5"/>
    </reaction>
</comment>
<comment type="cofactor">
    <cofactor evidence="1 12">
        <name>Zn(2+)</name>
        <dbReference type="ChEBI" id="CHEBI:29105"/>
    </cofactor>
</comment>
<evidence type="ECO:0000256" key="4">
    <source>
        <dbReference type="ARBA" id="ARBA00012783"/>
    </source>
</evidence>
<dbReference type="InterPro" id="IPR016192">
    <property type="entry name" value="APOBEC/CMP_deaminase_Zn-bd"/>
</dbReference>
<dbReference type="Proteomes" id="UP000664761">
    <property type="component" value="Unassembled WGS sequence"/>
</dbReference>
<dbReference type="PROSITE" id="PS00903">
    <property type="entry name" value="CYT_DCMP_DEAMINASES_1"/>
    <property type="match status" value="1"/>
</dbReference>
<evidence type="ECO:0000256" key="6">
    <source>
        <dbReference type="ARBA" id="ARBA00022723"/>
    </source>
</evidence>